<keyword evidence="4" id="KW-0472">Membrane</keyword>
<evidence type="ECO:0000313" key="9">
    <source>
        <dbReference type="Proteomes" id="UP000326921"/>
    </source>
</evidence>
<dbReference type="InterPro" id="IPR033985">
    <property type="entry name" value="SusD-like_N"/>
</dbReference>
<evidence type="ECO:0000313" key="8">
    <source>
        <dbReference type="EMBL" id="QGA27989.1"/>
    </source>
</evidence>
<evidence type="ECO:0000256" key="1">
    <source>
        <dbReference type="ARBA" id="ARBA00004442"/>
    </source>
</evidence>
<dbReference type="PROSITE" id="PS51257">
    <property type="entry name" value="PROKAR_LIPOPROTEIN"/>
    <property type="match status" value="1"/>
</dbReference>
<keyword evidence="9" id="KW-1185">Reference proteome</keyword>
<protein>
    <submittedName>
        <fullName evidence="8">RagB/SusD family nutrient uptake outer membrane protein</fullName>
    </submittedName>
</protein>
<comment type="similarity">
    <text evidence="2">Belongs to the SusD family.</text>
</comment>
<feature type="domain" description="RagB/SusD" evidence="6">
    <location>
        <begin position="287"/>
        <end position="575"/>
    </location>
</feature>
<dbReference type="Proteomes" id="UP000326921">
    <property type="component" value="Chromosome"/>
</dbReference>
<reference evidence="8 9" key="1">
    <citation type="submission" date="2019-10" db="EMBL/GenBank/DDBJ databases">
        <authorList>
            <person name="Dong K."/>
        </authorList>
    </citation>
    <scope>NUCLEOTIDE SEQUENCE [LARGE SCALE GENOMIC DNA]</scope>
    <source>
        <strain evidence="9">dk4302</strain>
    </source>
</reference>
<dbReference type="Pfam" id="PF07980">
    <property type="entry name" value="SusD_RagB"/>
    <property type="match status" value="1"/>
</dbReference>
<keyword evidence="5" id="KW-0998">Cell outer membrane</keyword>
<evidence type="ECO:0000259" key="6">
    <source>
        <dbReference type="Pfam" id="PF07980"/>
    </source>
</evidence>
<dbReference type="SUPFAM" id="SSF48452">
    <property type="entry name" value="TPR-like"/>
    <property type="match status" value="1"/>
</dbReference>
<dbReference type="Pfam" id="PF14322">
    <property type="entry name" value="SusD-like_3"/>
    <property type="match status" value="1"/>
</dbReference>
<evidence type="ECO:0000256" key="3">
    <source>
        <dbReference type="ARBA" id="ARBA00022729"/>
    </source>
</evidence>
<dbReference type="KEGG" id="sphe:GFH32_17365"/>
<evidence type="ECO:0000256" key="2">
    <source>
        <dbReference type="ARBA" id="ARBA00006275"/>
    </source>
</evidence>
<dbReference type="Gene3D" id="1.25.40.390">
    <property type="match status" value="1"/>
</dbReference>
<dbReference type="InterPro" id="IPR012944">
    <property type="entry name" value="SusD_RagB_dom"/>
</dbReference>
<name>A0A5Q0QFC4_9SPHI</name>
<evidence type="ECO:0000256" key="4">
    <source>
        <dbReference type="ARBA" id="ARBA00023136"/>
    </source>
</evidence>
<dbReference type="InterPro" id="IPR011990">
    <property type="entry name" value="TPR-like_helical_dom_sf"/>
</dbReference>
<evidence type="ECO:0000259" key="7">
    <source>
        <dbReference type="Pfam" id="PF14322"/>
    </source>
</evidence>
<evidence type="ECO:0000256" key="5">
    <source>
        <dbReference type="ARBA" id="ARBA00023237"/>
    </source>
</evidence>
<gene>
    <name evidence="8" type="ORF">GFH32_17365</name>
</gene>
<sequence>MNLNNMKLLKYIVLVSAGVLALSACKRGDYLDRYPLDAISEPVFFKTPNDLKLYVNQYYERGNFNVRTQAGGDLGTDVYLTQNSIDERLEGIRTINSAPALNYSNIRSINYFFQQYKNVEGEFDTYKQYVGEAHFFKAFFYFNLLKSIGDVQWLDKVLNTDSPELFEKRTPRNIVADNIITHLDSAVMYLSESKLDEGTRINKWVALLLQSRVALFEGTWQKYHNGTAFGVQNANPNKYFQKAIAAAEQVMASGQYAIYTTGKPQVDYVNLFGMREYATNTEVMFWTKMNIALGIHSHNKLSALEVPGGFGLTKEFADSYLCTDGLPISTSPLFKGYTNISTETENRDPRMMQTIFNPSLDWQIDASGNAKKWQDVYVRMFSGNTFSSPTGYVRRKDYNPIMSYHHLNFEETPTAQYRFAEILLNYIEAKAELGSVTQSDIDKTINKIRNRSGIPNLNLSSIPVDPKWEFPALSPLINEIRRERKVEMVFENLRWDDIARWAAADELIVGKRPLGTKASQFVNTPSFPVDNNGFLDPFKTRLPGGYGFKIDRDYLNPIPMSEITLNPQLVQNPGWK</sequence>
<organism evidence="8 9">
    <name type="scientific">Sphingobacterium zhuxiongii</name>
    <dbReference type="NCBI Taxonomy" id="2662364"/>
    <lineage>
        <taxon>Bacteria</taxon>
        <taxon>Pseudomonadati</taxon>
        <taxon>Bacteroidota</taxon>
        <taxon>Sphingobacteriia</taxon>
        <taxon>Sphingobacteriales</taxon>
        <taxon>Sphingobacteriaceae</taxon>
        <taxon>Sphingobacterium</taxon>
    </lineage>
</organism>
<comment type="subcellular location">
    <subcellularLocation>
        <location evidence="1">Cell outer membrane</location>
    </subcellularLocation>
</comment>
<dbReference type="EMBL" id="CP045652">
    <property type="protein sequence ID" value="QGA27989.1"/>
    <property type="molecule type" value="Genomic_DNA"/>
</dbReference>
<dbReference type="AlphaFoldDB" id="A0A5Q0QFC4"/>
<proteinExistence type="inferred from homology"/>
<feature type="domain" description="SusD-like N-terminal" evidence="7">
    <location>
        <begin position="101"/>
        <end position="215"/>
    </location>
</feature>
<keyword evidence="3" id="KW-0732">Signal</keyword>
<dbReference type="GO" id="GO:0009279">
    <property type="term" value="C:cell outer membrane"/>
    <property type="evidence" value="ECO:0007669"/>
    <property type="project" value="UniProtKB-SubCell"/>
</dbReference>
<accession>A0A5Q0QFC4</accession>